<evidence type="ECO:0000313" key="4">
    <source>
        <dbReference type="Proteomes" id="UP000008068"/>
    </source>
</evidence>
<dbReference type="InterPro" id="IPR001810">
    <property type="entry name" value="F-box_dom"/>
</dbReference>
<sequence>MAEPHAKTLSDMPAPVLDVVMKEVDLKTVQSVRKVCSNLRNHADSIQLDAKILKAYVYIQSSEKISLELKTADSLFEISYYKDGNDVLVDHDGQKRVENQDIANCAGQDLGSILKNQKSIVRAISLILPQIYAGEVVTDFLTKMSDALESRKSKLMLKYFSWTGHINEDQILSILEKLDPGTINKIDLTNSSGVQMTCNINRIVNTDQWKKAKVVETLGFIAETPMSNFYKFRNAHFRIENVNVDEILTVRQSALKNANFKEFHFSYENFIDESQFLDRFGKQHKIFKRKNKCWFYKFPMNDNALVVTWKENRIRFLRVEPKNFEKFLVPEDKLVVL</sequence>
<protein>
    <recommendedName>
        <fullName evidence="5">F-box domain-containing protein</fullName>
    </recommendedName>
</protein>
<dbReference type="Pfam" id="PF01827">
    <property type="entry name" value="FTH"/>
    <property type="match status" value="1"/>
</dbReference>
<dbReference type="PANTHER" id="PTHR23015">
    <property type="entry name" value="UNCHARACTERIZED C.ELEGANS PROTEIN"/>
    <property type="match status" value="1"/>
</dbReference>
<reference evidence="4" key="1">
    <citation type="submission" date="2011-07" db="EMBL/GenBank/DDBJ databases">
        <authorList>
            <consortium name="Caenorhabditis brenneri Sequencing and Analysis Consortium"/>
            <person name="Wilson R.K."/>
        </authorList>
    </citation>
    <scope>NUCLEOTIDE SEQUENCE [LARGE SCALE GENOMIC DNA]</scope>
    <source>
        <strain evidence="4">PB2801</strain>
    </source>
</reference>
<dbReference type="OMA" id="NQDIANC"/>
<feature type="domain" description="DUF38" evidence="2">
    <location>
        <begin position="139"/>
        <end position="270"/>
    </location>
</feature>
<proteinExistence type="predicted"/>
<evidence type="ECO:0000313" key="3">
    <source>
        <dbReference type="EMBL" id="EGT34331.1"/>
    </source>
</evidence>
<organism evidence="4">
    <name type="scientific">Caenorhabditis brenneri</name>
    <name type="common">Nematode worm</name>
    <dbReference type="NCBI Taxonomy" id="135651"/>
    <lineage>
        <taxon>Eukaryota</taxon>
        <taxon>Metazoa</taxon>
        <taxon>Ecdysozoa</taxon>
        <taxon>Nematoda</taxon>
        <taxon>Chromadorea</taxon>
        <taxon>Rhabditida</taxon>
        <taxon>Rhabditina</taxon>
        <taxon>Rhabditomorpha</taxon>
        <taxon>Rhabditoidea</taxon>
        <taxon>Rhabditidae</taxon>
        <taxon>Peloderinae</taxon>
        <taxon>Caenorhabditis</taxon>
    </lineage>
</organism>
<keyword evidence="4" id="KW-1185">Reference proteome</keyword>
<feature type="domain" description="F-box" evidence="1">
    <location>
        <begin position="9"/>
        <end position="48"/>
    </location>
</feature>
<gene>
    <name evidence="3" type="ORF">CAEBREN_03051</name>
</gene>
<dbReference type="EMBL" id="GL379912">
    <property type="protein sequence ID" value="EGT34331.1"/>
    <property type="molecule type" value="Genomic_DNA"/>
</dbReference>
<name>G0NMR9_CAEBE</name>
<dbReference type="AlphaFoldDB" id="G0NMR9"/>
<dbReference type="HOGENOM" id="CLU_030831_0_2_1"/>
<dbReference type="InterPro" id="IPR040161">
    <property type="entry name" value="FB224"/>
</dbReference>
<evidence type="ECO:0000259" key="2">
    <source>
        <dbReference type="Pfam" id="PF01827"/>
    </source>
</evidence>
<dbReference type="PANTHER" id="PTHR23015:SF4">
    <property type="entry name" value="DUF38 DOMAIN-CONTAINING PROTEIN-RELATED"/>
    <property type="match status" value="1"/>
</dbReference>
<dbReference type="FunCoup" id="G0NMR9">
    <property type="interactions" value="2979"/>
</dbReference>
<dbReference type="InterPro" id="IPR002900">
    <property type="entry name" value="DUF38/FTH_CAE_spp"/>
</dbReference>
<dbReference type="Proteomes" id="UP000008068">
    <property type="component" value="Unassembled WGS sequence"/>
</dbReference>
<evidence type="ECO:0008006" key="5">
    <source>
        <dbReference type="Google" id="ProtNLM"/>
    </source>
</evidence>
<dbReference type="eggNOG" id="ENOG502THW8">
    <property type="taxonomic scope" value="Eukaryota"/>
</dbReference>
<accession>G0NMR9</accession>
<dbReference type="GO" id="GO:0045087">
    <property type="term" value="P:innate immune response"/>
    <property type="evidence" value="ECO:0007669"/>
    <property type="project" value="TreeGrafter"/>
</dbReference>
<evidence type="ECO:0000259" key="1">
    <source>
        <dbReference type="Pfam" id="PF00646"/>
    </source>
</evidence>
<dbReference type="OrthoDB" id="5896427at2759"/>
<dbReference type="InParanoid" id="G0NMR9"/>
<dbReference type="Pfam" id="PF00646">
    <property type="entry name" value="F-box"/>
    <property type="match status" value="1"/>
</dbReference>